<feature type="transmembrane region" description="Helical" evidence="5">
    <location>
        <begin position="21"/>
        <end position="42"/>
    </location>
</feature>
<proteinExistence type="predicted"/>
<gene>
    <name evidence="7" type="ORF">STSP1_00595</name>
</gene>
<dbReference type="Gene3D" id="1.20.1530.20">
    <property type="match status" value="1"/>
</dbReference>
<dbReference type="Pfam" id="PF00999">
    <property type="entry name" value="Na_H_Exchanger"/>
    <property type="match status" value="1"/>
</dbReference>
<evidence type="ECO:0000256" key="5">
    <source>
        <dbReference type="SAM" id="Phobius"/>
    </source>
</evidence>
<dbReference type="AlphaFoldDB" id="A0A1W6LKC1"/>
<dbReference type="EMBL" id="CP021023">
    <property type="protein sequence ID" value="ARN56219.1"/>
    <property type="molecule type" value="Genomic_DNA"/>
</dbReference>
<feature type="transmembrane region" description="Helical" evidence="5">
    <location>
        <begin position="332"/>
        <end position="356"/>
    </location>
</feature>
<evidence type="ECO:0000313" key="7">
    <source>
        <dbReference type="EMBL" id="ARN56219.1"/>
    </source>
</evidence>
<dbReference type="InterPro" id="IPR006153">
    <property type="entry name" value="Cation/H_exchanger_TM"/>
</dbReference>
<evidence type="ECO:0000259" key="6">
    <source>
        <dbReference type="Pfam" id="PF00999"/>
    </source>
</evidence>
<organism evidence="7 8">
    <name type="scientific">Sedimentisphaera salicampi</name>
    <dbReference type="NCBI Taxonomy" id="1941349"/>
    <lineage>
        <taxon>Bacteria</taxon>
        <taxon>Pseudomonadati</taxon>
        <taxon>Planctomycetota</taxon>
        <taxon>Phycisphaerae</taxon>
        <taxon>Sedimentisphaerales</taxon>
        <taxon>Sedimentisphaeraceae</taxon>
        <taxon>Sedimentisphaera</taxon>
    </lineage>
</organism>
<protein>
    <submittedName>
        <fullName evidence="7">Potassium/proton antiporter</fullName>
    </submittedName>
</protein>
<keyword evidence="4 5" id="KW-0472">Membrane</keyword>
<dbReference type="PANTHER" id="PTHR31102">
    <property type="match status" value="1"/>
</dbReference>
<evidence type="ECO:0000256" key="3">
    <source>
        <dbReference type="ARBA" id="ARBA00022989"/>
    </source>
</evidence>
<accession>A0A1W6LKC1</accession>
<dbReference type="Proteomes" id="UP000193334">
    <property type="component" value="Chromosome"/>
</dbReference>
<feature type="transmembrane region" description="Helical" evidence="5">
    <location>
        <begin position="300"/>
        <end position="320"/>
    </location>
</feature>
<dbReference type="RefSeq" id="WP_085754930.1">
    <property type="nucleotide sequence ID" value="NZ_CP021023.1"/>
</dbReference>
<keyword evidence="3 5" id="KW-1133">Transmembrane helix</keyword>
<dbReference type="InterPro" id="IPR038770">
    <property type="entry name" value="Na+/solute_symporter_sf"/>
</dbReference>
<feature type="transmembrane region" description="Helical" evidence="5">
    <location>
        <begin position="185"/>
        <end position="209"/>
    </location>
</feature>
<feature type="transmembrane region" description="Helical" evidence="5">
    <location>
        <begin position="239"/>
        <end position="258"/>
    </location>
</feature>
<dbReference type="PANTHER" id="PTHR31102:SF1">
    <property type="entry name" value="CATION_H+ EXCHANGER DOMAIN-CONTAINING PROTEIN"/>
    <property type="match status" value="1"/>
</dbReference>
<dbReference type="GO" id="GO:0016020">
    <property type="term" value="C:membrane"/>
    <property type="evidence" value="ECO:0007669"/>
    <property type="project" value="UniProtKB-SubCell"/>
</dbReference>
<evidence type="ECO:0000256" key="2">
    <source>
        <dbReference type="ARBA" id="ARBA00022692"/>
    </source>
</evidence>
<feature type="transmembrane region" description="Helical" evidence="5">
    <location>
        <begin position="368"/>
        <end position="390"/>
    </location>
</feature>
<feature type="transmembrane region" description="Helical" evidence="5">
    <location>
        <begin position="54"/>
        <end position="70"/>
    </location>
</feature>
<feature type="transmembrane region" description="Helical" evidence="5">
    <location>
        <begin position="216"/>
        <end position="233"/>
    </location>
</feature>
<feature type="transmembrane region" description="Helical" evidence="5">
    <location>
        <begin position="149"/>
        <end position="173"/>
    </location>
</feature>
<comment type="subcellular location">
    <subcellularLocation>
        <location evidence="1">Membrane</location>
        <topology evidence="1">Multi-pass membrane protein</topology>
    </subcellularLocation>
</comment>
<sequence>MALGIAELILLGLLVDWLMRFARVPGLVGLLLLGVVMGPHFLDAVNPATTAVSADWRMIALVVILLRAGLEMSRQALAQVGLRAALMAFIPCLFEVAAVTLAAPYLLGLTVLESAMLGAVLAAVSPAVVVPLMIRFIEERRGEDKAAPTLILAGASCDDAVAIVLCGAFISMYTGGDVSVASELAGVPVSIAAGIAAGLGIGFVLCRFFEKFNPRATKRVLILLGLSIIILNLENWIEGFIPFASLLAIMAAGFIILEKREHIAHELSSKLGKVWVFAQLLLFIFVGTEVNVPVAVKAGLSGVGVILTGLIGRSVAVQLCMIKSKFSARERLFLTLAYLPKATVQAAIGAAPLAAMKAGGMDTGPGEIILAAAAMSIVITAPLGSIAITWGGKHLLAQSPQQTKSPARDGDRPN</sequence>
<feature type="transmembrane region" description="Helical" evidence="5">
    <location>
        <begin position="115"/>
        <end position="137"/>
    </location>
</feature>
<dbReference type="GO" id="GO:1902600">
    <property type="term" value="P:proton transmembrane transport"/>
    <property type="evidence" value="ECO:0007669"/>
    <property type="project" value="InterPro"/>
</dbReference>
<name>A0A1W6LKC1_9BACT</name>
<dbReference type="InterPro" id="IPR051843">
    <property type="entry name" value="CPA1_transporter"/>
</dbReference>
<evidence type="ECO:0000256" key="4">
    <source>
        <dbReference type="ARBA" id="ARBA00023136"/>
    </source>
</evidence>
<dbReference type="GO" id="GO:0015297">
    <property type="term" value="F:antiporter activity"/>
    <property type="evidence" value="ECO:0007669"/>
    <property type="project" value="InterPro"/>
</dbReference>
<evidence type="ECO:0000313" key="8">
    <source>
        <dbReference type="Proteomes" id="UP000193334"/>
    </source>
</evidence>
<feature type="transmembrane region" description="Helical" evidence="5">
    <location>
        <begin position="270"/>
        <end position="288"/>
    </location>
</feature>
<reference evidence="8" key="1">
    <citation type="submission" date="2017-04" db="EMBL/GenBank/DDBJ databases">
        <title>Comparative genomics and description of representatives of a novel lineage of planctomycetes thriving in anoxic sediments.</title>
        <authorList>
            <person name="Spring S."/>
            <person name="Bunk B."/>
            <person name="Sproer C."/>
        </authorList>
    </citation>
    <scope>NUCLEOTIDE SEQUENCE [LARGE SCALE GENOMIC DNA]</scope>
    <source>
        <strain evidence="8">ST-PulAB-D4</strain>
    </source>
</reference>
<dbReference type="KEGG" id="pbp:STSP1_00595"/>
<evidence type="ECO:0000256" key="1">
    <source>
        <dbReference type="ARBA" id="ARBA00004141"/>
    </source>
</evidence>
<dbReference type="STRING" id="1941349.STSP1_00595"/>
<feature type="transmembrane region" description="Helical" evidence="5">
    <location>
        <begin position="82"/>
        <end position="103"/>
    </location>
</feature>
<keyword evidence="8" id="KW-1185">Reference proteome</keyword>
<feature type="domain" description="Cation/H+ exchanger transmembrane" evidence="6">
    <location>
        <begin position="13"/>
        <end position="390"/>
    </location>
</feature>
<keyword evidence="2 5" id="KW-0812">Transmembrane</keyword>